<sequence length="426" mass="47661">MPYVPKKRRFHLTWKMGIVFVCIAVGIAALVFWRMDHSEVQGEFHACEFTNSQMRDLEQQSTQTIELEDYLFYGETLSLYMDPYDGEEDEIYGKTMELVNICSGEQYNFTVGNTADRQIFLPDLADGTYEIYLIDSFQRKRVVFADTVYSDAFQTMRRNGKVKEATLIADRSALDAYGGSLSANYAFLNVETVTPDADKADVLIDPFGLYTTVWGGIDVGFNGNGIVEYEEAYEVAVAMKEQLESYGLKVLISRDKEEVVEYYGENSRASKGYEADANYLIGIGFTSGIGHAGIETYHGIQSSTHLTNDILYYLLQNYGIEGSQTYTSQTSVHGVFSSSAVEGDDGRTVYDGMPVFRESGGKATLTGQYNERSAANQIYAEENGMQGIELDLACLSDEEDTQFYKDNKETIIRGLSEGFINALDVE</sequence>
<accession>A0ABT7UB09</accession>
<gene>
    <name evidence="2" type="ORF">QUV96_00680</name>
</gene>
<keyword evidence="1" id="KW-1133">Transmembrane helix</keyword>
<dbReference type="Proteomes" id="UP001529340">
    <property type="component" value="Unassembled WGS sequence"/>
</dbReference>
<organism evidence="2 3">
    <name type="scientific">Amedibacillus dolichus</name>
    <dbReference type="NCBI Taxonomy" id="31971"/>
    <lineage>
        <taxon>Bacteria</taxon>
        <taxon>Bacillati</taxon>
        <taxon>Bacillota</taxon>
        <taxon>Erysipelotrichia</taxon>
        <taxon>Erysipelotrichales</taxon>
        <taxon>Erysipelotrichaceae</taxon>
        <taxon>Amedibacillus</taxon>
    </lineage>
</organism>
<reference evidence="2 3" key="2">
    <citation type="submission" date="2023-06" db="EMBL/GenBank/DDBJ databases">
        <title>Identification and characterization of horizontal gene transfer across gut microbiota members of farm animals based on homology search.</title>
        <authorList>
            <person name="Schwarzerova J."/>
            <person name="Nykrynova M."/>
            <person name="Jureckova K."/>
            <person name="Cejkova D."/>
            <person name="Rychlik I."/>
        </authorList>
    </citation>
    <scope>NUCLEOTIDE SEQUENCE [LARGE SCALE GENOMIC DNA]</scope>
    <source>
        <strain evidence="2 3">ET39</strain>
    </source>
</reference>
<evidence type="ECO:0008006" key="4">
    <source>
        <dbReference type="Google" id="ProtNLM"/>
    </source>
</evidence>
<reference evidence="3" key="1">
    <citation type="submission" date="2023-06" db="EMBL/GenBank/DDBJ databases">
        <title>Identification and characterization of horizontal gene transfer across gut microbiota members of farm animals based on homology search.</title>
        <authorList>
            <person name="Zeman M."/>
            <person name="Kubasova T."/>
            <person name="Jahodarova E."/>
            <person name="Nykrynova M."/>
            <person name="Rychlik I."/>
        </authorList>
    </citation>
    <scope>NUCLEOTIDE SEQUENCE [LARGE SCALE GENOMIC DNA]</scope>
    <source>
        <strain evidence="3">ET39</strain>
    </source>
</reference>
<dbReference type="Gene3D" id="3.40.630.40">
    <property type="entry name" value="Zn-dependent exopeptidases"/>
    <property type="match status" value="1"/>
</dbReference>
<keyword evidence="1" id="KW-0812">Transmembrane</keyword>
<comment type="caution">
    <text evidence="2">The sequence shown here is derived from an EMBL/GenBank/DDBJ whole genome shotgun (WGS) entry which is preliminary data.</text>
</comment>
<dbReference type="RefSeq" id="WP_289606620.1">
    <property type="nucleotide sequence ID" value="NZ_JAUDCG010000002.1"/>
</dbReference>
<reference evidence="2 3" key="3">
    <citation type="submission" date="2023-06" db="EMBL/GenBank/DDBJ databases">
        <authorList>
            <person name="Zeman M."/>
            <person name="Kubasova T."/>
            <person name="Jahodarova E."/>
            <person name="Nykrynova M."/>
            <person name="Rychlik I."/>
        </authorList>
    </citation>
    <scope>NUCLEOTIDE SEQUENCE [LARGE SCALE GENOMIC DNA]</scope>
    <source>
        <strain evidence="2 3">ET39</strain>
    </source>
</reference>
<protein>
    <recommendedName>
        <fullName evidence="4">N-acetylmuramoyl-L-alanine amidase</fullName>
    </recommendedName>
</protein>
<evidence type="ECO:0000313" key="3">
    <source>
        <dbReference type="Proteomes" id="UP001529340"/>
    </source>
</evidence>
<keyword evidence="3" id="KW-1185">Reference proteome</keyword>
<evidence type="ECO:0000313" key="2">
    <source>
        <dbReference type="EMBL" id="MDM8156148.1"/>
    </source>
</evidence>
<keyword evidence="1" id="KW-0472">Membrane</keyword>
<name>A0ABT7UB09_9FIRM</name>
<proteinExistence type="predicted"/>
<dbReference type="EMBL" id="JAUDCG010000002">
    <property type="protein sequence ID" value="MDM8156148.1"/>
    <property type="molecule type" value="Genomic_DNA"/>
</dbReference>
<feature type="transmembrane region" description="Helical" evidence="1">
    <location>
        <begin position="12"/>
        <end position="33"/>
    </location>
</feature>
<evidence type="ECO:0000256" key="1">
    <source>
        <dbReference type="SAM" id="Phobius"/>
    </source>
</evidence>
<dbReference type="SUPFAM" id="SSF53187">
    <property type="entry name" value="Zn-dependent exopeptidases"/>
    <property type="match status" value="1"/>
</dbReference>